<sequence length="530" mass="58902">MEEEEGGTFAKAVVTFSPPGFATFDRTGKPNRPLRSGRRCAEILHRPDRRHIKNEDRIVLRNLLRLFTALCFYAEMKGEGDFWARVAAAWQLPGQDVTAAEARRVARFFTAARSEYLRRVAEMPSASLEPAKFTTTGLQLVQAVDFWARHRKLDLGPLPTRREARIAWERCQGKFAAVNKNSMYTLGAWFTETMQKFSRDLYSAAAAAAAAPNAAKSAFVEAAQTESWGDTNDQAEDDADVIFIRSCPIGGDLDTDKAIAEGGGEKKKRKRGRKRDHKKKKRDNYKECPEEDRPGEPKRKKRMTTQTRQENGRECETKSHPPRDGFQRIAPSSGTDSGPFVRGAVPSSATLPSTPLKGFSTPISSPCPPPRNNHLAQRVKRFYDPENQDPERNSVFGASRPGTTNFGSPLNNVQSEMGNVTLDSQRVFGENGQLIGRLEFVKAQGSPNNATAAPSPTVRRSLPTPTTMQQLSFTSNRPGPQGGASSSRSYGHPAQHSRSFGRNRGQPQWRRDQGGRRFPFPWNQRPGVGI</sequence>
<keyword evidence="2" id="KW-1185">Reference proteome</keyword>
<evidence type="ECO:0000313" key="1">
    <source>
        <dbReference type="EMBL" id="KAI9903676.1"/>
    </source>
</evidence>
<reference evidence="1" key="1">
    <citation type="submission" date="2022-10" db="EMBL/GenBank/DDBJ databases">
        <title>Complete Genome of Trichothecium roseum strain YXFP-22015, a Plant Pathogen Isolated from Citrus.</title>
        <authorList>
            <person name="Wang Y."/>
            <person name="Zhu L."/>
        </authorList>
    </citation>
    <scope>NUCLEOTIDE SEQUENCE</scope>
    <source>
        <strain evidence="1">YXFP-22015</strain>
    </source>
</reference>
<evidence type="ECO:0000313" key="2">
    <source>
        <dbReference type="Proteomes" id="UP001163324"/>
    </source>
</evidence>
<protein>
    <submittedName>
        <fullName evidence="1">Uncharacterized protein</fullName>
    </submittedName>
</protein>
<comment type="caution">
    <text evidence="1">The sequence shown here is derived from an EMBL/GenBank/DDBJ whole genome shotgun (WGS) entry which is preliminary data.</text>
</comment>
<dbReference type="EMBL" id="CM047940">
    <property type="protein sequence ID" value="KAI9903676.1"/>
    <property type="molecule type" value="Genomic_DNA"/>
</dbReference>
<proteinExistence type="predicted"/>
<accession>A0ACC0VB81</accession>
<gene>
    <name evidence="1" type="ORF">N3K66_000205</name>
</gene>
<name>A0ACC0VB81_9HYPO</name>
<dbReference type="Proteomes" id="UP001163324">
    <property type="component" value="Chromosome 1"/>
</dbReference>
<organism evidence="1 2">
    <name type="scientific">Trichothecium roseum</name>
    <dbReference type="NCBI Taxonomy" id="47278"/>
    <lineage>
        <taxon>Eukaryota</taxon>
        <taxon>Fungi</taxon>
        <taxon>Dikarya</taxon>
        <taxon>Ascomycota</taxon>
        <taxon>Pezizomycotina</taxon>
        <taxon>Sordariomycetes</taxon>
        <taxon>Hypocreomycetidae</taxon>
        <taxon>Hypocreales</taxon>
        <taxon>Hypocreales incertae sedis</taxon>
        <taxon>Trichothecium</taxon>
    </lineage>
</organism>